<dbReference type="Gene3D" id="1.20.5.2950">
    <property type="match status" value="1"/>
</dbReference>
<evidence type="ECO:0000256" key="4">
    <source>
        <dbReference type="ARBA" id="ARBA00023065"/>
    </source>
</evidence>
<evidence type="ECO:0000256" key="6">
    <source>
        <dbReference type="SAM" id="MobiDB-lite"/>
    </source>
</evidence>
<evidence type="ECO:0000256" key="1">
    <source>
        <dbReference type="ARBA" id="ARBA00010066"/>
    </source>
</evidence>
<keyword evidence="8" id="KW-1185">Reference proteome</keyword>
<keyword evidence="3 5" id="KW-0375">Hydrogen ion transport</keyword>
<protein>
    <recommendedName>
        <fullName evidence="5">V-type proton ATPase subunit G</fullName>
    </recommendedName>
</protein>
<dbReference type="AlphaFoldDB" id="A0AAE8N869"/>
<sequence length="122" mass="13501">MSNSAPRASAQHSAGIQTLLDAEREASKIVDKAKEYRTKRVKQTREEAKKESENARKATEEKYRKYNGENTASNATLEKEALEEAEGEMKELKAEGEKNTAAAAGLLLEGIRDAQPTVPVFY</sequence>
<comment type="caution">
    <text evidence="7">The sequence shown here is derived from an EMBL/GenBank/DDBJ whole genome shotgun (WGS) entry which is preliminary data.</text>
</comment>
<dbReference type="EMBL" id="ONZQ02000018">
    <property type="protein sequence ID" value="SPO07158.1"/>
    <property type="molecule type" value="Genomic_DNA"/>
</dbReference>
<dbReference type="GO" id="GO:0000221">
    <property type="term" value="C:vacuolar proton-transporting V-type ATPase, V1 domain"/>
    <property type="evidence" value="ECO:0007669"/>
    <property type="project" value="TreeGrafter"/>
</dbReference>
<comment type="subunit">
    <text evidence="5">V-ATPase is a heteromultimeric enzyme made up of two complexes: the ATP-hydrolytic V1 complex and the proton translocation V0 complex.</text>
</comment>
<feature type="compositionally biased region" description="Basic and acidic residues" evidence="6">
    <location>
        <begin position="41"/>
        <end position="67"/>
    </location>
</feature>
<dbReference type="GO" id="GO:0046961">
    <property type="term" value="F:proton-transporting ATPase activity, rotational mechanism"/>
    <property type="evidence" value="ECO:0007669"/>
    <property type="project" value="InterPro"/>
</dbReference>
<gene>
    <name evidence="7" type="ORF">DNG_09852</name>
</gene>
<evidence type="ECO:0000256" key="5">
    <source>
        <dbReference type="RuleBase" id="RU364019"/>
    </source>
</evidence>
<evidence type="ECO:0000313" key="8">
    <source>
        <dbReference type="Proteomes" id="UP001187682"/>
    </source>
</evidence>
<keyword evidence="2 5" id="KW-0813">Transport</keyword>
<dbReference type="Pfam" id="PF03179">
    <property type="entry name" value="V-ATPase_G"/>
    <property type="match status" value="1"/>
</dbReference>
<dbReference type="PANTHER" id="PTHR12713:SF11">
    <property type="entry name" value="V-TYPE PROTON ATPASE SUBUNIT G"/>
    <property type="match status" value="1"/>
</dbReference>
<dbReference type="Proteomes" id="UP001187682">
    <property type="component" value="Unassembled WGS sequence"/>
</dbReference>
<evidence type="ECO:0000313" key="7">
    <source>
        <dbReference type="EMBL" id="SPO07158.1"/>
    </source>
</evidence>
<dbReference type="PANTHER" id="PTHR12713">
    <property type="entry name" value="VACUOLAR ATP SYNTHASE SUBUNIT G"/>
    <property type="match status" value="1"/>
</dbReference>
<reference evidence="7" key="1">
    <citation type="submission" date="2018-03" db="EMBL/GenBank/DDBJ databases">
        <authorList>
            <person name="Guldener U."/>
        </authorList>
    </citation>
    <scope>NUCLEOTIDE SEQUENCE</scope>
</reference>
<keyword evidence="4 5" id="KW-0406">Ion transport</keyword>
<feature type="region of interest" description="Disordered" evidence="6">
    <location>
        <begin position="41"/>
        <end position="77"/>
    </location>
</feature>
<comment type="similarity">
    <text evidence="1 5">Belongs to the V-ATPase G subunit family.</text>
</comment>
<name>A0AAE8N869_9PEZI</name>
<organism evidence="7 8">
    <name type="scientific">Cephalotrichum gorgonifer</name>
    <dbReference type="NCBI Taxonomy" id="2041049"/>
    <lineage>
        <taxon>Eukaryota</taxon>
        <taxon>Fungi</taxon>
        <taxon>Dikarya</taxon>
        <taxon>Ascomycota</taxon>
        <taxon>Pezizomycotina</taxon>
        <taxon>Sordariomycetes</taxon>
        <taxon>Hypocreomycetidae</taxon>
        <taxon>Microascales</taxon>
        <taxon>Microascaceae</taxon>
        <taxon>Cephalotrichum</taxon>
    </lineage>
</organism>
<proteinExistence type="inferred from homology"/>
<evidence type="ECO:0000256" key="3">
    <source>
        <dbReference type="ARBA" id="ARBA00022781"/>
    </source>
</evidence>
<accession>A0AAE8N869</accession>
<comment type="function">
    <text evidence="5">Subunit of the V1 complex of vacuolar(H+)-ATPase (V-ATPase), a multisubunit enzyme composed of a peripheral complex (V1) that hydrolyzes ATP and a membrane integral complex (V0) that translocates protons. V-ATPase is responsible for acidifying and maintaining the pH of intracellular compartments and in some cell types, is targeted to the plasma membrane, where it is responsible for acidifying the extracellular environment.</text>
</comment>
<dbReference type="NCBIfam" id="TIGR01147">
    <property type="entry name" value="V_ATP_synt_G"/>
    <property type="match status" value="1"/>
</dbReference>
<evidence type="ECO:0000256" key="2">
    <source>
        <dbReference type="ARBA" id="ARBA00022448"/>
    </source>
</evidence>
<dbReference type="InterPro" id="IPR005124">
    <property type="entry name" value="V-ATPase_G"/>
</dbReference>
<dbReference type="GO" id="GO:0016887">
    <property type="term" value="F:ATP hydrolysis activity"/>
    <property type="evidence" value="ECO:0007669"/>
    <property type="project" value="TreeGrafter"/>
</dbReference>